<dbReference type="EMBL" id="CP036287">
    <property type="protein sequence ID" value="QDU69973.1"/>
    <property type="molecule type" value="Genomic_DNA"/>
</dbReference>
<dbReference type="Gene3D" id="1.10.510.10">
    <property type="entry name" value="Transferase(Phosphotransferase) domain 1"/>
    <property type="match status" value="1"/>
</dbReference>
<keyword evidence="2" id="KW-0547">Nucleotide-binding</keyword>
<dbReference type="RefSeq" id="WP_145070371.1">
    <property type="nucleotide sequence ID" value="NZ_CP036287.1"/>
</dbReference>
<dbReference type="PANTHER" id="PTHR43289">
    <property type="entry name" value="MITOGEN-ACTIVATED PROTEIN KINASE KINASE KINASE 20-RELATED"/>
    <property type="match status" value="1"/>
</dbReference>
<dbReference type="CDD" id="cd14014">
    <property type="entry name" value="STKc_PknB_like"/>
    <property type="match status" value="1"/>
</dbReference>
<feature type="domain" description="Protein kinase" evidence="7">
    <location>
        <begin position="94"/>
        <end position="385"/>
    </location>
</feature>
<dbReference type="SUPFAM" id="SSF56112">
    <property type="entry name" value="Protein kinase-like (PK-like)"/>
    <property type="match status" value="1"/>
</dbReference>
<evidence type="ECO:0000256" key="4">
    <source>
        <dbReference type="ARBA" id="ARBA00022840"/>
    </source>
</evidence>
<keyword evidence="3 8" id="KW-0418">Kinase</keyword>
<feature type="compositionally biased region" description="Basic and acidic residues" evidence="5">
    <location>
        <begin position="66"/>
        <end position="90"/>
    </location>
</feature>
<dbReference type="Pfam" id="PF00069">
    <property type="entry name" value="Pkinase"/>
    <property type="match status" value="1"/>
</dbReference>
<dbReference type="GO" id="GO:0004674">
    <property type="term" value="F:protein serine/threonine kinase activity"/>
    <property type="evidence" value="ECO:0007669"/>
    <property type="project" value="UniProtKB-EC"/>
</dbReference>
<dbReference type="Proteomes" id="UP000316921">
    <property type="component" value="Chromosome"/>
</dbReference>
<dbReference type="Gene3D" id="3.90.1580.10">
    <property type="entry name" value="paralog of FGE (formylglycine-generating enzyme)"/>
    <property type="match status" value="1"/>
</dbReference>
<dbReference type="InterPro" id="IPR005532">
    <property type="entry name" value="SUMF_dom"/>
</dbReference>
<evidence type="ECO:0000256" key="6">
    <source>
        <dbReference type="SAM" id="Phobius"/>
    </source>
</evidence>
<feature type="region of interest" description="Disordered" evidence="5">
    <location>
        <begin position="66"/>
        <end position="92"/>
    </location>
</feature>
<keyword evidence="4" id="KW-0067">ATP-binding</keyword>
<keyword evidence="6" id="KW-1133">Transmembrane helix</keyword>
<dbReference type="Pfam" id="PF03781">
    <property type="entry name" value="FGE-sulfatase"/>
    <property type="match status" value="1"/>
</dbReference>
<dbReference type="KEGG" id="pbap:Pla133_50960"/>
<evidence type="ECO:0000256" key="1">
    <source>
        <dbReference type="ARBA" id="ARBA00022679"/>
    </source>
</evidence>
<feature type="region of interest" description="Disordered" evidence="5">
    <location>
        <begin position="254"/>
        <end position="274"/>
    </location>
</feature>
<dbReference type="PROSITE" id="PS50011">
    <property type="entry name" value="PROTEIN_KINASE_DOM"/>
    <property type="match status" value="1"/>
</dbReference>
<dbReference type="PANTHER" id="PTHR43289:SF6">
    <property type="entry name" value="SERINE_THREONINE-PROTEIN KINASE NEKL-3"/>
    <property type="match status" value="1"/>
</dbReference>
<dbReference type="Gene3D" id="3.30.200.20">
    <property type="entry name" value="Phosphorylase Kinase, domain 1"/>
    <property type="match status" value="1"/>
</dbReference>
<evidence type="ECO:0000313" key="8">
    <source>
        <dbReference type="EMBL" id="QDU69973.1"/>
    </source>
</evidence>
<evidence type="ECO:0000313" key="9">
    <source>
        <dbReference type="Proteomes" id="UP000316921"/>
    </source>
</evidence>
<keyword evidence="6" id="KW-0812">Transmembrane</keyword>
<evidence type="ECO:0000256" key="2">
    <source>
        <dbReference type="ARBA" id="ARBA00022741"/>
    </source>
</evidence>
<dbReference type="InterPro" id="IPR011009">
    <property type="entry name" value="Kinase-like_dom_sf"/>
</dbReference>
<dbReference type="InterPro" id="IPR016187">
    <property type="entry name" value="CTDL_fold"/>
</dbReference>
<evidence type="ECO:0000256" key="3">
    <source>
        <dbReference type="ARBA" id="ARBA00022777"/>
    </source>
</evidence>
<dbReference type="InterPro" id="IPR008271">
    <property type="entry name" value="Ser/Thr_kinase_AS"/>
</dbReference>
<evidence type="ECO:0000256" key="5">
    <source>
        <dbReference type="SAM" id="MobiDB-lite"/>
    </source>
</evidence>
<dbReference type="PROSITE" id="PS00108">
    <property type="entry name" value="PROTEIN_KINASE_ST"/>
    <property type="match status" value="1"/>
</dbReference>
<name>A0A518BSM1_9BACT</name>
<dbReference type="AlphaFoldDB" id="A0A518BSM1"/>
<dbReference type="SMART" id="SM00220">
    <property type="entry name" value="S_TKc"/>
    <property type="match status" value="1"/>
</dbReference>
<dbReference type="SUPFAM" id="SSF56436">
    <property type="entry name" value="C-type lectin-like"/>
    <property type="match status" value="1"/>
</dbReference>
<organism evidence="8 9">
    <name type="scientific">Engelhardtia mirabilis</name>
    <dbReference type="NCBI Taxonomy" id="2528011"/>
    <lineage>
        <taxon>Bacteria</taxon>
        <taxon>Pseudomonadati</taxon>
        <taxon>Planctomycetota</taxon>
        <taxon>Planctomycetia</taxon>
        <taxon>Planctomycetia incertae sedis</taxon>
        <taxon>Engelhardtia</taxon>
    </lineage>
</organism>
<keyword evidence="1 8" id="KW-0808">Transferase</keyword>
<gene>
    <name evidence="8" type="primary">pknD_8</name>
    <name evidence="8" type="ORF">Pla133_50960</name>
</gene>
<keyword evidence="6" id="KW-0472">Membrane</keyword>
<dbReference type="GO" id="GO:0005524">
    <property type="term" value="F:ATP binding"/>
    <property type="evidence" value="ECO:0007669"/>
    <property type="project" value="UniProtKB-KW"/>
</dbReference>
<feature type="transmembrane region" description="Helical" evidence="6">
    <location>
        <begin position="410"/>
        <end position="432"/>
    </location>
</feature>
<dbReference type="InterPro" id="IPR042095">
    <property type="entry name" value="SUMF_sf"/>
</dbReference>
<accession>A0A518BSM1</accession>
<protein>
    <submittedName>
        <fullName evidence="8">Serine/threonine-protein kinase PknD</fullName>
        <ecNumber evidence="8">2.7.11.1</ecNumber>
    </submittedName>
</protein>
<dbReference type="EC" id="2.7.11.1" evidence="8"/>
<proteinExistence type="predicted"/>
<dbReference type="InterPro" id="IPR000719">
    <property type="entry name" value="Prot_kinase_dom"/>
</dbReference>
<evidence type="ECO:0000259" key="7">
    <source>
        <dbReference type="PROSITE" id="PS50011"/>
    </source>
</evidence>
<reference evidence="8 9" key="1">
    <citation type="submission" date="2019-02" db="EMBL/GenBank/DDBJ databases">
        <title>Deep-cultivation of Planctomycetes and their phenomic and genomic characterization uncovers novel biology.</title>
        <authorList>
            <person name="Wiegand S."/>
            <person name="Jogler M."/>
            <person name="Boedeker C."/>
            <person name="Pinto D."/>
            <person name="Vollmers J."/>
            <person name="Rivas-Marin E."/>
            <person name="Kohn T."/>
            <person name="Peeters S.H."/>
            <person name="Heuer A."/>
            <person name="Rast P."/>
            <person name="Oberbeckmann S."/>
            <person name="Bunk B."/>
            <person name="Jeske O."/>
            <person name="Meyerdierks A."/>
            <person name="Storesund J.E."/>
            <person name="Kallscheuer N."/>
            <person name="Luecker S."/>
            <person name="Lage O.M."/>
            <person name="Pohl T."/>
            <person name="Merkel B.J."/>
            <person name="Hornburger P."/>
            <person name="Mueller R.-W."/>
            <person name="Bruemmer F."/>
            <person name="Labrenz M."/>
            <person name="Spormann A.M."/>
            <person name="Op den Camp H."/>
            <person name="Overmann J."/>
            <person name="Amann R."/>
            <person name="Jetten M.S.M."/>
            <person name="Mascher T."/>
            <person name="Medema M.H."/>
            <person name="Devos D.P."/>
            <person name="Kaster A.-K."/>
            <person name="Ovreas L."/>
            <person name="Rohde M."/>
            <person name="Galperin M.Y."/>
            <person name="Jogler C."/>
        </authorList>
    </citation>
    <scope>NUCLEOTIDE SEQUENCE [LARGE SCALE GENOMIC DNA]</scope>
    <source>
        <strain evidence="8 9">Pla133</strain>
    </source>
</reference>
<keyword evidence="9" id="KW-1185">Reference proteome</keyword>
<sequence length="896" mass="97627">MSTQGDPVQLSPAAELFAQYIERREAGEQPDFDALCGSHAELAPKLRAMYASWQLLSDAFDSELEQGRQREAASDQARADVRGLRREPPDSGRLTVRSELAHGGRGRILGVWDRDLRRELAMKVLIDSIDVDELAAKDPRTLARFLEEAQVTGQLEHPGIVPVHELGIDARGRVFFTMPLIRGDSFARVVERVHAGEWPRARALNVLLRVCEAVAYAHSRGVVHRDLKPSNVMVGQFGETYVIDWGLAQLGRRSEGHAPVQSTRRNHEHDSPLMTGAGDLVGTPAYMAPEQARGEIDAIGPPADVYAIGGMLYELLSGRAPFGHPGSTPEEIVGQVVEAAPRPLVEASRDVDPELVAICEHAMRREPSQRYASVIELSEDLRAYLEGRVVRAYRTGPVAELGKWVRRNRALAAAAGVAVVAVVAGLAVSLWLSLLAATRSHDVLRLSALRDVERLHAEARELWPPGPQLAERFADWVERARALVAETPAYRDDLAGLRAAAGADAHAPVYGPEAGRTAWWDEQLVRLIDELERLSQGLASDDGIDDEGWSIPKRLDFAEGLETLTLKGPEARQRWAEAATMAFERYDGLQLEPQLGLLPIGADPDSGLLEFWHPMSGAEPGRDAAGQIVPADEMGIVLVLLPGGTFLMGAQSEDPSAPGFDPQAVPNEGPPHEVTLEPFLMSKFETTQGQWISLFGENPSGYAAGEPSVSGPFTLRHPVETVSWNDSARFVRCCGLLLPTEAQWEYACGGGATTRFATGEDELSLEGHANLADEGSAPLWSVTFDYIEDFSDGRALTGPVGEQSPNGFGLFDMHGNVWEWVRDSPARYDKYPAAPGDGFRRSTAGRSTAHHRGGSYYTLGFSARVSYRGLADVDTIADDAGFRVSRALDRSSEADR</sequence>